<gene>
    <name evidence="1" type="ORF">RPERSI_LOCUS36473</name>
</gene>
<comment type="caution">
    <text evidence="1">The sequence shown here is derived from an EMBL/GenBank/DDBJ whole genome shotgun (WGS) entry which is preliminary data.</text>
</comment>
<sequence length="41" mass="4777">IQTKLLAIEERQDINGNPYLLLRTERGDSLYCFPNQVPTEK</sequence>
<feature type="non-terminal residue" evidence="1">
    <location>
        <position position="1"/>
    </location>
</feature>
<name>A0ACA9SXV9_9GLOM</name>
<protein>
    <submittedName>
        <fullName evidence="1">14004_t:CDS:1</fullName>
    </submittedName>
</protein>
<evidence type="ECO:0000313" key="1">
    <source>
        <dbReference type="EMBL" id="CAG8851235.1"/>
    </source>
</evidence>
<accession>A0ACA9SXV9</accession>
<dbReference type="EMBL" id="CAJVQC010175002">
    <property type="protein sequence ID" value="CAG8851235.1"/>
    <property type="molecule type" value="Genomic_DNA"/>
</dbReference>
<proteinExistence type="predicted"/>
<organism evidence="1 2">
    <name type="scientific">Racocetra persica</name>
    <dbReference type="NCBI Taxonomy" id="160502"/>
    <lineage>
        <taxon>Eukaryota</taxon>
        <taxon>Fungi</taxon>
        <taxon>Fungi incertae sedis</taxon>
        <taxon>Mucoromycota</taxon>
        <taxon>Glomeromycotina</taxon>
        <taxon>Glomeromycetes</taxon>
        <taxon>Diversisporales</taxon>
        <taxon>Gigasporaceae</taxon>
        <taxon>Racocetra</taxon>
    </lineage>
</organism>
<dbReference type="Proteomes" id="UP000789920">
    <property type="component" value="Unassembled WGS sequence"/>
</dbReference>
<keyword evidence="2" id="KW-1185">Reference proteome</keyword>
<reference evidence="1" key="1">
    <citation type="submission" date="2021-06" db="EMBL/GenBank/DDBJ databases">
        <authorList>
            <person name="Kallberg Y."/>
            <person name="Tangrot J."/>
            <person name="Rosling A."/>
        </authorList>
    </citation>
    <scope>NUCLEOTIDE SEQUENCE</scope>
    <source>
        <strain evidence="1">MA461A</strain>
    </source>
</reference>
<evidence type="ECO:0000313" key="2">
    <source>
        <dbReference type="Proteomes" id="UP000789920"/>
    </source>
</evidence>